<organism evidence="1 2">
    <name type="scientific">Candidatus Nomurabacteria bacterium GW2011_GWB1_37_5</name>
    <dbReference type="NCBI Taxonomy" id="1618742"/>
    <lineage>
        <taxon>Bacteria</taxon>
        <taxon>Candidatus Nomuraibacteriota</taxon>
    </lineage>
</organism>
<dbReference type="EMBL" id="LBTF01000002">
    <property type="protein sequence ID" value="KKQ35965.1"/>
    <property type="molecule type" value="Genomic_DNA"/>
</dbReference>
<accession>A0A0G0HBN5</accession>
<reference evidence="1 2" key="1">
    <citation type="journal article" date="2015" name="Nature">
        <title>rRNA introns, odd ribosomes, and small enigmatic genomes across a large radiation of phyla.</title>
        <authorList>
            <person name="Brown C.T."/>
            <person name="Hug L.A."/>
            <person name="Thomas B.C."/>
            <person name="Sharon I."/>
            <person name="Castelle C.J."/>
            <person name="Singh A."/>
            <person name="Wilkins M.J."/>
            <person name="Williams K.H."/>
            <person name="Banfield J.F."/>
        </authorList>
    </citation>
    <scope>NUCLEOTIDE SEQUENCE [LARGE SCALE GENOMIC DNA]</scope>
</reference>
<name>A0A0G0HBN5_9BACT</name>
<evidence type="ECO:0000313" key="1">
    <source>
        <dbReference type="EMBL" id="KKQ35965.1"/>
    </source>
</evidence>
<dbReference type="AlphaFoldDB" id="A0A0G0HBN5"/>
<sequence length="181" mass="21274">MNWKTIEWPGYLGKHRDTKYKRWNNQYGQGNWRLAWKIGPIYVGFSEACALYEDAYFEFLKKEQVILKQLVAVASNVYDDSLTNVDSGFDYSKQETGRTHVQDIAIRRSLLRLGIWFEGKNLIQIRDSLGIHTLSMQLSPGRVPFHKLDLIIKPEIEPKWWKLGSVESFYQSNKFLQILEK</sequence>
<comment type="caution">
    <text evidence="1">The sequence shown here is derived from an EMBL/GenBank/DDBJ whole genome shotgun (WGS) entry which is preliminary data.</text>
</comment>
<proteinExistence type="predicted"/>
<gene>
    <name evidence="1" type="ORF">US50_C0002G0025</name>
</gene>
<dbReference type="Proteomes" id="UP000033876">
    <property type="component" value="Unassembled WGS sequence"/>
</dbReference>
<evidence type="ECO:0000313" key="2">
    <source>
        <dbReference type="Proteomes" id="UP000033876"/>
    </source>
</evidence>
<protein>
    <submittedName>
        <fullName evidence="1">Uncharacterized protein</fullName>
    </submittedName>
</protein>